<dbReference type="PANTHER" id="PTHR36302:SF1">
    <property type="entry name" value="COPPER CHAPERONE PCU(A)C"/>
    <property type="match status" value="1"/>
</dbReference>
<comment type="caution">
    <text evidence="2">The sequence shown here is derived from an EMBL/GenBank/DDBJ whole genome shotgun (WGS) entry which is preliminary data.</text>
</comment>
<evidence type="ECO:0000313" key="3">
    <source>
        <dbReference type="Proteomes" id="UP000253741"/>
    </source>
</evidence>
<dbReference type="InterPro" id="IPR036182">
    <property type="entry name" value="PCuAC_sf"/>
</dbReference>
<accession>A0A370B866</accession>
<proteinExistence type="predicted"/>
<dbReference type="OrthoDB" id="4328980at2"/>
<dbReference type="AlphaFoldDB" id="A0A370B866"/>
<name>A0A370B866_9ACTN</name>
<keyword evidence="1" id="KW-0472">Membrane</keyword>
<feature type="transmembrane region" description="Helical" evidence="1">
    <location>
        <begin position="24"/>
        <end position="45"/>
    </location>
</feature>
<dbReference type="InterPro" id="IPR058248">
    <property type="entry name" value="Lxx211020-like"/>
</dbReference>
<keyword evidence="1" id="KW-0812">Transmembrane</keyword>
<dbReference type="Proteomes" id="UP000253741">
    <property type="component" value="Unassembled WGS sequence"/>
</dbReference>
<organism evidence="2 3">
    <name type="scientific">Streptomyces corynorhini</name>
    <dbReference type="NCBI Taxonomy" id="2282652"/>
    <lineage>
        <taxon>Bacteria</taxon>
        <taxon>Bacillati</taxon>
        <taxon>Actinomycetota</taxon>
        <taxon>Actinomycetes</taxon>
        <taxon>Kitasatosporales</taxon>
        <taxon>Streptomycetaceae</taxon>
        <taxon>Streptomyces</taxon>
    </lineage>
</organism>
<dbReference type="InterPro" id="IPR007410">
    <property type="entry name" value="LpqE-like"/>
</dbReference>
<protein>
    <submittedName>
        <fullName evidence="2">Copper chaperone PCu(A)C</fullName>
    </submittedName>
</protein>
<gene>
    <name evidence="2" type="ORF">DVH02_12480</name>
</gene>
<dbReference type="SUPFAM" id="SSF110087">
    <property type="entry name" value="DR1885-like metal-binding protein"/>
    <property type="match status" value="1"/>
</dbReference>
<keyword evidence="3" id="KW-1185">Reference proteome</keyword>
<reference evidence="2 3" key="1">
    <citation type="submission" date="2018-07" db="EMBL/GenBank/DDBJ databases">
        <title>Streptomyces species from bats.</title>
        <authorList>
            <person name="Dunlap C."/>
        </authorList>
    </citation>
    <scope>NUCLEOTIDE SEQUENCE [LARGE SCALE GENOMIC DNA]</scope>
    <source>
        <strain evidence="2 3">AC230</strain>
    </source>
</reference>
<dbReference type="Gene3D" id="2.60.40.1890">
    <property type="entry name" value="PCu(A)C copper chaperone"/>
    <property type="match status" value="1"/>
</dbReference>
<dbReference type="RefSeq" id="WP_114623853.1">
    <property type="nucleotide sequence ID" value="NZ_QQNA01000085.1"/>
</dbReference>
<sequence>MTNPAAPPAATRWRSSRARLRDTLLAAAAPVVACAVALGGLTTWARSGAAGSPPRIGISDSRVFLPYGDGRYTSAYFRIANSGDAGDELISVTSPEMDEAMLSRDRSNGEGGASMTMVRSAAVPGGGTLTMSPYGLNVMVRTRARTQWQPGDTVPFVLHFRHSGPRKTLAVVVRPGSD</sequence>
<evidence type="ECO:0000313" key="2">
    <source>
        <dbReference type="EMBL" id="RDG37801.1"/>
    </source>
</evidence>
<keyword evidence="1" id="KW-1133">Transmembrane helix</keyword>
<evidence type="ECO:0000256" key="1">
    <source>
        <dbReference type="SAM" id="Phobius"/>
    </source>
</evidence>
<dbReference type="PANTHER" id="PTHR36302">
    <property type="entry name" value="BLR7088 PROTEIN"/>
    <property type="match status" value="1"/>
</dbReference>
<dbReference type="Pfam" id="PF04314">
    <property type="entry name" value="PCuAC"/>
    <property type="match status" value="1"/>
</dbReference>
<dbReference type="EMBL" id="QQNA01000085">
    <property type="protein sequence ID" value="RDG37801.1"/>
    <property type="molecule type" value="Genomic_DNA"/>
</dbReference>